<evidence type="ECO:0000313" key="4">
    <source>
        <dbReference type="Proteomes" id="UP000310066"/>
    </source>
</evidence>
<keyword evidence="1" id="KW-1133">Transmembrane helix</keyword>
<dbReference type="EMBL" id="NAJP01000131">
    <property type="protein sequence ID" value="TKA27108.1"/>
    <property type="molecule type" value="Genomic_DNA"/>
</dbReference>
<feature type="domain" description="Rhodopsin" evidence="2">
    <location>
        <begin position="48"/>
        <end position="125"/>
    </location>
</feature>
<protein>
    <recommendedName>
        <fullName evidence="2">Rhodopsin domain-containing protein</fullName>
    </recommendedName>
</protein>
<name>A0A4U0TXG7_9PEZI</name>
<dbReference type="AlphaFoldDB" id="A0A4U0TXG7"/>
<sequence length="182" mass="19982">MSPFASPPFPSWTDTDHSSAVLIVSVLCMLYWATAGFLQQSFSLARGIRFAPADWFLSASMLSGFLQTVLILVSSSHGLGKSFSTVQPHQLIQAKREYYASNIFYVIALGLARCSATCFVANLTVKDMGSPKRVPHKIKIVMSALLSASLGWMVYRWEGIFSGDAVTDITIVVFAGFVVWRT</sequence>
<evidence type="ECO:0000313" key="3">
    <source>
        <dbReference type="EMBL" id="TKA27108.1"/>
    </source>
</evidence>
<dbReference type="PANTHER" id="PTHR39614:SF2">
    <property type="entry name" value="INTEGRAL MEMBRANE PROTEIN"/>
    <property type="match status" value="1"/>
</dbReference>
<dbReference type="STRING" id="329885.A0A4U0TXG7"/>
<organism evidence="3 4">
    <name type="scientific">Friedmanniomyces endolithicus</name>
    <dbReference type="NCBI Taxonomy" id="329885"/>
    <lineage>
        <taxon>Eukaryota</taxon>
        <taxon>Fungi</taxon>
        <taxon>Dikarya</taxon>
        <taxon>Ascomycota</taxon>
        <taxon>Pezizomycotina</taxon>
        <taxon>Dothideomycetes</taxon>
        <taxon>Dothideomycetidae</taxon>
        <taxon>Mycosphaerellales</taxon>
        <taxon>Teratosphaeriaceae</taxon>
        <taxon>Friedmanniomyces</taxon>
    </lineage>
</organism>
<keyword evidence="1" id="KW-0812">Transmembrane</keyword>
<evidence type="ECO:0000256" key="1">
    <source>
        <dbReference type="SAM" id="Phobius"/>
    </source>
</evidence>
<dbReference type="PANTHER" id="PTHR39614">
    <property type="entry name" value="INTEGRAL MEMBRANE PROTEIN"/>
    <property type="match status" value="1"/>
</dbReference>
<feature type="transmembrane region" description="Helical" evidence="1">
    <location>
        <begin position="137"/>
        <end position="155"/>
    </location>
</feature>
<feature type="transmembrane region" description="Helical" evidence="1">
    <location>
        <begin position="103"/>
        <end position="125"/>
    </location>
</feature>
<feature type="transmembrane region" description="Helical" evidence="1">
    <location>
        <begin position="50"/>
        <end position="73"/>
    </location>
</feature>
<accession>A0A4U0TXG7</accession>
<keyword evidence="1" id="KW-0472">Membrane</keyword>
<feature type="transmembrane region" description="Helical" evidence="1">
    <location>
        <begin position="161"/>
        <end position="180"/>
    </location>
</feature>
<dbReference type="InterPro" id="IPR049326">
    <property type="entry name" value="Rhodopsin_dom_fungi"/>
</dbReference>
<evidence type="ECO:0000259" key="2">
    <source>
        <dbReference type="Pfam" id="PF20684"/>
    </source>
</evidence>
<dbReference type="Pfam" id="PF20684">
    <property type="entry name" value="Fung_rhodopsin"/>
    <property type="match status" value="1"/>
</dbReference>
<reference evidence="3 4" key="1">
    <citation type="submission" date="2017-03" db="EMBL/GenBank/DDBJ databases">
        <title>Genomes of endolithic fungi from Antarctica.</title>
        <authorList>
            <person name="Coleine C."/>
            <person name="Masonjones S."/>
            <person name="Stajich J.E."/>
        </authorList>
    </citation>
    <scope>NUCLEOTIDE SEQUENCE [LARGE SCALE GENOMIC DNA]</scope>
    <source>
        <strain evidence="3 4">CCFEE 5311</strain>
    </source>
</reference>
<feature type="transmembrane region" description="Helical" evidence="1">
    <location>
        <begin position="20"/>
        <end position="38"/>
    </location>
</feature>
<comment type="caution">
    <text evidence="3">The sequence shown here is derived from an EMBL/GenBank/DDBJ whole genome shotgun (WGS) entry which is preliminary data.</text>
</comment>
<dbReference type="OrthoDB" id="3918601at2759"/>
<proteinExistence type="predicted"/>
<gene>
    <name evidence="3" type="ORF">B0A54_17050</name>
</gene>
<dbReference type="Proteomes" id="UP000310066">
    <property type="component" value="Unassembled WGS sequence"/>
</dbReference>